<comment type="caution">
    <text evidence="4">The sequence shown here is derived from an EMBL/GenBank/DDBJ whole genome shotgun (WGS) entry which is preliminary data.</text>
</comment>
<protein>
    <submittedName>
        <fullName evidence="4">Transposon Ty3-I Gag-Pol polyprotein</fullName>
    </submittedName>
</protein>
<dbReference type="InterPro" id="IPR043128">
    <property type="entry name" value="Rev_trsase/Diguanyl_cyclase"/>
</dbReference>
<dbReference type="SUPFAM" id="SSF56672">
    <property type="entry name" value="DNA/RNA polymerases"/>
    <property type="match status" value="1"/>
</dbReference>
<dbReference type="PANTHER" id="PTHR24559">
    <property type="entry name" value="TRANSPOSON TY3-I GAG-POL POLYPROTEIN"/>
    <property type="match status" value="1"/>
</dbReference>
<dbReference type="Proteomes" id="UP000325315">
    <property type="component" value="Unassembled WGS sequence"/>
</dbReference>
<feature type="domain" description="Tf2-1-like SH3-like" evidence="3">
    <location>
        <begin position="524"/>
        <end position="589"/>
    </location>
</feature>
<dbReference type="PANTHER" id="PTHR24559:SF447">
    <property type="entry name" value="RNA-DIRECTED DNA POLYMERASE HOMOLOG"/>
    <property type="match status" value="1"/>
</dbReference>
<feature type="region of interest" description="Disordered" evidence="1">
    <location>
        <begin position="64"/>
        <end position="85"/>
    </location>
</feature>
<dbReference type="InterPro" id="IPR056924">
    <property type="entry name" value="SH3_Tf2-1"/>
</dbReference>
<dbReference type="Pfam" id="PF08284">
    <property type="entry name" value="RVP_2"/>
    <property type="match status" value="1"/>
</dbReference>
<gene>
    <name evidence="4" type="ORF">EPI10_005937</name>
</gene>
<evidence type="ECO:0000259" key="3">
    <source>
        <dbReference type="Pfam" id="PF24626"/>
    </source>
</evidence>
<accession>A0A5B6WSC5</accession>
<dbReference type="Gene3D" id="3.10.10.10">
    <property type="entry name" value="HIV Type 1 Reverse Transcriptase, subunit A, domain 1"/>
    <property type="match status" value="1"/>
</dbReference>
<dbReference type="InterPro" id="IPR053134">
    <property type="entry name" value="RNA-dir_DNA_polymerase"/>
</dbReference>
<evidence type="ECO:0000259" key="2">
    <source>
        <dbReference type="Pfam" id="PF00078"/>
    </source>
</evidence>
<sequence length="615" mass="70760">MERVSETLVEKAKITKDIKRAECERREKERGQSKNKRNLTPSSSAPSGRVLEVQAPTLGLVQPQRAIQQPPRGRGLTIDDKGLSRGQRAPGRGVVFPTNLMELSFGEFDLILGMDWLLEHRVNLGCAIKRVTLISKDDMVIIMISGRQNYLSNVISTLVAEKYNSSVYCSLPHGTEGAYGIESSTLELLDRGFIRPSVSLWGTLVFFVKKKDGTMRMCVDYRQLNKLMVKSKYPLLRIGDLFDQFCGASVFSNIHLCSGYHQLKVKEVYVHKTAFKTRYGHYEFLVMPFNLPNTPTAFMDLMNRVFQLYLDQFIMVFIGDILAYSKTEDDHEEHLKVVLQILSKKKFYAKFTSSEFDKDFMVYSDASHIGFGCVLMQDGKVKECGTSDFGFNSDGVLCFRGRVCVPIDVELRTDYSLQKLARLYTFEIVRLYGVPILIISNRDPRFTSYFRSSIQMAPYEALYSCKCCTHLCWTELGERWIMGLELVSETKDKVRTIQDRLKAASDRQNSYSDLRRRDIEFSLGDQVFLKVSPLKKVLRFGHKGKLSPRFIGPYRIRKRVGSVAYQLELPPKLDHIHDMFHVFMLRQYRSDPSHIVYVEEIEVRLDLTFKEESRG</sequence>
<dbReference type="Pfam" id="PF24626">
    <property type="entry name" value="SH3_Tf2-1"/>
    <property type="match status" value="1"/>
</dbReference>
<dbReference type="OrthoDB" id="6752380at2759"/>
<organism evidence="4 5">
    <name type="scientific">Gossypium australe</name>
    <dbReference type="NCBI Taxonomy" id="47621"/>
    <lineage>
        <taxon>Eukaryota</taxon>
        <taxon>Viridiplantae</taxon>
        <taxon>Streptophyta</taxon>
        <taxon>Embryophyta</taxon>
        <taxon>Tracheophyta</taxon>
        <taxon>Spermatophyta</taxon>
        <taxon>Magnoliopsida</taxon>
        <taxon>eudicotyledons</taxon>
        <taxon>Gunneridae</taxon>
        <taxon>Pentapetalae</taxon>
        <taxon>rosids</taxon>
        <taxon>malvids</taxon>
        <taxon>Malvales</taxon>
        <taxon>Malvaceae</taxon>
        <taxon>Malvoideae</taxon>
        <taxon>Gossypium</taxon>
    </lineage>
</organism>
<evidence type="ECO:0000313" key="5">
    <source>
        <dbReference type="Proteomes" id="UP000325315"/>
    </source>
</evidence>
<dbReference type="Gene3D" id="3.30.70.270">
    <property type="match status" value="1"/>
</dbReference>
<dbReference type="InterPro" id="IPR000477">
    <property type="entry name" value="RT_dom"/>
</dbReference>
<feature type="region of interest" description="Disordered" evidence="1">
    <location>
        <begin position="20"/>
        <end position="48"/>
    </location>
</feature>
<dbReference type="AlphaFoldDB" id="A0A5B6WSC5"/>
<name>A0A5B6WSC5_9ROSI</name>
<feature type="domain" description="Reverse transcriptase" evidence="2">
    <location>
        <begin position="208"/>
        <end position="348"/>
    </location>
</feature>
<proteinExistence type="predicted"/>
<evidence type="ECO:0000256" key="1">
    <source>
        <dbReference type="SAM" id="MobiDB-lite"/>
    </source>
</evidence>
<dbReference type="EMBL" id="SMMG02000002">
    <property type="protein sequence ID" value="KAA3483797.1"/>
    <property type="molecule type" value="Genomic_DNA"/>
</dbReference>
<evidence type="ECO:0000313" key="4">
    <source>
        <dbReference type="EMBL" id="KAA3483797.1"/>
    </source>
</evidence>
<keyword evidence="5" id="KW-1185">Reference proteome</keyword>
<dbReference type="InterPro" id="IPR043502">
    <property type="entry name" value="DNA/RNA_pol_sf"/>
</dbReference>
<reference evidence="5" key="1">
    <citation type="journal article" date="2019" name="Plant Biotechnol. J.">
        <title>Genome sequencing of the Australian wild diploid species Gossypium australe highlights disease resistance and delayed gland morphogenesis.</title>
        <authorList>
            <person name="Cai Y."/>
            <person name="Cai X."/>
            <person name="Wang Q."/>
            <person name="Wang P."/>
            <person name="Zhang Y."/>
            <person name="Cai C."/>
            <person name="Xu Y."/>
            <person name="Wang K."/>
            <person name="Zhou Z."/>
            <person name="Wang C."/>
            <person name="Geng S."/>
            <person name="Li B."/>
            <person name="Dong Q."/>
            <person name="Hou Y."/>
            <person name="Wang H."/>
            <person name="Ai P."/>
            <person name="Liu Z."/>
            <person name="Yi F."/>
            <person name="Sun M."/>
            <person name="An G."/>
            <person name="Cheng J."/>
            <person name="Zhang Y."/>
            <person name="Shi Q."/>
            <person name="Xie Y."/>
            <person name="Shi X."/>
            <person name="Chang Y."/>
            <person name="Huang F."/>
            <person name="Chen Y."/>
            <person name="Hong S."/>
            <person name="Mi L."/>
            <person name="Sun Q."/>
            <person name="Zhang L."/>
            <person name="Zhou B."/>
            <person name="Peng R."/>
            <person name="Zhang X."/>
            <person name="Liu F."/>
        </authorList>
    </citation>
    <scope>NUCLEOTIDE SEQUENCE [LARGE SCALE GENOMIC DNA]</scope>
    <source>
        <strain evidence="5">cv. PA1801</strain>
    </source>
</reference>
<dbReference type="CDD" id="cd01647">
    <property type="entry name" value="RT_LTR"/>
    <property type="match status" value="1"/>
</dbReference>
<feature type="compositionally biased region" description="Basic and acidic residues" evidence="1">
    <location>
        <begin position="20"/>
        <end position="32"/>
    </location>
</feature>
<dbReference type="Pfam" id="PF00078">
    <property type="entry name" value="RVT_1"/>
    <property type="match status" value="1"/>
</dbReference>